<sequence length="493" mass="57432">MTGSLLSYLLYRQQYNDFSADKCKEHKRYVRTCFITSYSEKKSASVNEFWDSSALLQKRKITTIVERTALLEEHTTNVMASTFKQDLIVREEFTKQERIVRNKFARHLKETDLSYKSQEKARTTKGMPLSPVVREEAPGEATAQPDSSSSNSESGGTGIASVDQTKVEVPPLRAVTPSSQRLSHELQKISTASETEVKSTYSDLTFSDEESSSSIPLTNFFSETSSQKSPSMPNQEDENTKTIPPIIINEDGDIMTDKEVMRDTYLRIRQELCDLSSQKDWIIEGYNVSDAFRKYQITNIDKLVDGEIFQFSSDIEAILSLHFIDLTKTKKSLYLDIEDRKWRASRSNQFRPEINDIDEFRSKFYDMWEKYRDKVIYSDSERRLFEATQAVARTFYERMHMYPHLRNKNEDTVVHDYIHDTFKEIFRDPKYEIVWANAESLTSREHRAIYGRSQGRKPDITIYWLFEETQKPAEAPQSGVKRDKYQNLGYCRV</sequence>
<feature type="compositionally biased region" description="Polar residues" evidence="1">
    <location>
        <begin position="188"/>
        <end position="205"/>
    </location>
</feature>
<proteinExistence type="predicted"/>
<dbReference type="VEuPathDB" id="FungiDB:RhiirFUN_013434"/>
<dbReference type="AlphaFoldDB" id="U9U1L5"/>
<accession>U9U1L5</accession>
<feature type="compositionally biased region" description="Polar residues" evidence="1">
    <location>
        <begin position="212"/>
        <end position="234"/>
    </location>
</feature>
<feature type="region of interest" description="Disordered" evidence="1">
    <location>
        <begin position="136"/>
        <end position="240"/>
    </location>
</feature>
<dbReference type="EMBL" id="KE392269">
    <property type="protein sequence ID" value="ESA14304.1"/>
    <property type="molecule type" value="Genomic_DNA"/>
</dbReference>
<evidence type="ECO:0000313" key="2">
    <source>
        <dbReference type="EMBL" id="ESA14304.1"/>
    </source>
</evidence>
<organism evidence="2">
    <name type="scientific">Rhizophagus irregularis (strain DAOM 181602 / DAOM 197198 / MUCL 43194)</name>
    <name type="common">Arbuscular mycorrhizal fungus</name>
    <name type="synonym">Glomus intraradices</name>
    <dbReference type="NCBI Taxonomy" id="747089"/>
    <lineage>
        <taxon>Eukaryota</taxon>
        <taxon>Fungi</taxon>
        <taxon>Fungi incertae sedis</taxon>
        <taxon>Mucoromycota</taxon>
        <taxon>Glomeromycotina</taxon>
        <taxon>Glomeromycetes</taxon>
        <taxon>Glomerales</taxon>
        <taxon>Glomeraceae</taxon>
        <taxon>Rhizophagus</taxon>
    </lineage>
</organism>
<evidence type="ECO:0000256" key="1">
    <source>
        <dbReference type="SAM" id="MobiDB-lite"/>
    </source>
</evidence>
<gene>
    <name evidence="2" type="ORF">GLOINDRAFT_25094</name>
</gene>
<dbReference type="VEuPathDB" id="FungiDB:RhiirFUN_013433"/>
<dbReference type="HOGENOM" id="CLU_043189_0_0_1"/>
<protein>
    <submittedName>
        <fullName evidence="2">Uncharacterized protein</fullName>
    </submittedName>
</protein>
<name>U9U1L5_RHIID</name>
<reference evidence="2" key="1">
    <citation type="submission" date="2013-07" db="EMBL/GenBank/DDBJ databases">
        <title>The genome of an arbuscular mycorrhizal fungus provides insights into the evolution of the oldest plant symbiosis.</title>
        <authorList>
            <consortium name="DOE Joint Genome Institute"/>
            <person name="Tisserant E."/>
            <person name="Malbreil M."/>
            <person name="Kuo A."/>
            <person name="Kohler A."/>
            <person name="Symeonidi A."/>
            <person name="Balestrini R."/>
            <person name="Charron P."/>
            <person name="Duensing N."/>
            <person name="Frei-dit-Frey N."/>
            <person name="Gianinazzi-Pearson V."/>
            <person name="Gilbert B."/>
            <person name="Handa Y."/>
            <person name="Hijri M."/>
            <person name="Kaul R."/>
            <person name="Kawaguchi M."/>
            <person name="Krajinski F."/>
            <person name="Lammers P."/>
            <person name="Lapierre D."/>
            <person name="Masclaux F.G."/>
            <person name="Murat C."/>
            <person name="Morin E."/>
            <person name="Ndikumana S."/>
            <person name="Pagni M."/>
            <person name="Petitpierre D."/>
            <person name="Requena N."/>
            <person name="Rosikiewicz P."/>
            <person name="Riley R."/>
            <person name="Saito K."/>
            <person name="San Clemente H."/>
            <person name="Shapiro H."/>
            <person name="van Tuinen D."/>
            <person name="Becard G."/>
            <person name="Bonfante P."/>
            <person name="Paszkowski U."/>
            <person name="Shachar-Hill Y."/>
            <person name="Young J.P."/>
            <person name="Sanders I.R."/>
            <person name="Henrissat B."/>
            <person name="Rensing S.A."/>
            <person name="Grigoriev I.V."/>
            <person name="Corradi N."/>
            <person name="Roux C."/>
            <person name="Martin F."/>
        </authorList>
    </citation>
    <scope>NUCLEOTIDE SEQUENCE</scope>
    <source>
        <strain evidence="2">DAOM 197198</strain>
    </source>
</reference>